<dbReference type="AlphaFoldDB" id="A0A9P6DYV0"/>
<dbReference type="Gene3D" id="3.30.530.20">
    <property type="match status" value="1"/>
</dbReference>
<gene>
    <name evidence="2" type="ORF">BS47DRAFT_1327764</name>
</gene>
<comment type="caution">
    <text evidence="2">The sequence shown here is derived from an EMBL/GenBank/DDBJ whole genome shotgun (WGS) entry which is preliminary data.</text>
</comment>
<dbReference type="EMBL" id="MU128944">
    <property type="protein sequence ID" value="KAF9516053.1"/>
    <property type="molecule type" value="Genomic_DNA"/>
</dbReference>
<evidence type="ECO:0000313" key="2">
    <source>
        <dbReference type="EMBL" id="KAF9516053.1"/>
    </source>
</evidence>
<dbReference type="PANTHER" id="PTHR40370">
    <property type="entry name" value="EXPRESSED PROTEIN"/>
    <property type="match status" value="1"/>
</dbReference>
<dbReference type="PANTHER" id="PTHR40370:SF1">
    <property type="entry name" value="DUF3074 DOMAIN-CONTAINING PROTEIN"/>
    <property type="match status" value="1"/>
</dbReference>
<name>A0A9P6DYV0_9AGAM</name>
<keyword evidence="3" id="KW-1185">Reference proteome</keyword>
<feature type="domain" description="DUF3074" evidence="1">
    <location>
        <begin position="58"/>
        <end position="221"/>
    </location>
</feature>
<protein>
    <recommendedName>
        <fullName evidence="1">DUF3074 domain-containing protein</fullName>
    </recommendedName>
</protein>
<dbReference type="Pfam" id="PF11274">
    <property type="entry name" value="DUF3074"/>
    <property type="match status" value="1"/>
</dbReference>
<evidence type="ECO:0000259" key="1">
    <source>
        <dbReference type="Pfam" id="PF11274"/>
    </source>
</evidence>
<dbReference type="Proteomes" id="UP000886523">
    <property type="component" value="Unassembled WGS sequence"/>
</dbReference>
<sequence>MSFALSLKPVTLSTLPTREEVLEVARALIDSTPSWSTGNKFGAVQCFSRKAETKGPSWHGRRSVHPPQELTFDKIWDVLGKDHFVNEKQYIAPLRRAEFMKKVDQGEIWALLYQFTPPIANRVFTEFQLTYTETIPENRRVGLVVTLPFDPEGAEEILQETGRPVHGMYVSVERVTELEDGNIEWIMTTCSTPGGSIPQFVTELALPGQIAHDVPSLISWIKKKNAA</sequence>
<dbReference type="OrthoDB" id="6423603at2759"/>
<evidence type="ECO:0000313" key="3">
    <source>
        <dbReference type="Proteomes" id="UP000886523"/>
    </source>
</evidence>
<accession>A0A9P6DYV0</accession>
<dbReference type="InterPro" id="IPR023393">
    <property type="entry name" value="START-like_dom_sf"/>
</dbReference>
<organism evidence="2 3">
    <name type="scientific">Hydnum rufescens UP504</name>
    <dbReference type="NCBI Taxonomy" id="1448309"/>
    <lineage>
        <taxon>Eukaryota</taxon>
        <taxon>Fungi</taxon>
        <taxon>Dikarya</taxon>
        <taxon>Basidiomycota</taxon>
        <taxon>Agaricomycotina</taxon>
        <taxon>Agaricomycetes</taxon>
        <taxon>Cantharellales</taxon>
        <taxon>Hydnaceae</taxon>
        <taxon>Hydnum</taxon>
    </lineage>
</organism>
<dbReference type="SUPFAM" id="SSF55961">
    <property type="entry name" value="Bet v1-like"/>
    <property type="match status" value="1"/>
</dbReference>
<dbReference type="InterPro" id="IPR024500">
    <property type="entry name" value="DUF3074"/>
</dbReference>
<proteinExistence type="predicted"/>
<reference evidence="2" key="1">
    <citation type="journal article" date="2020" name="Nat. Commun.">
        <title>Large-scale genome sequencing of mycorrhizal fungi provides insights into the early evolution of symbiotic traits.</title>
        <authorList>
            <person name="Miyauchi S."/>
            <person name="Kiss E."/>
            <person name="Kuo A."/>
            <person name="Drula E."/>
            <person name="Kohler A."/>
            <person name="Sanchez-Garcia M."/>
            <person name="Morin E."/>
            <person name="Andreopoulos B."/>
            <person name="Barry K.W."/>
            <person name="Bonito G."/>
            <person name="Buee M."/>
            <person name="Carver A."/>
            <person name="Chen C."/>
            <person name="Cichocki N."/>
            <person name="Clum A."/>
            <person name="Culley D."/>
            <person name="Crous P.W."/>
            <person name="Fauchery L."/>
            <person name="Girlanda M."/>
            <person name="Hayes R.D."/>
            <person name="Keri Z."/>
            <person name="LaButti K."/>
            <person name="Lipzen A."/>
            <person name="Lombard V."/>
            <person name="Magnuson J."/>
            <person name="Maillard F."/>
            <person name="Murat C."/>
            <person name="Nolan M."/>
            <person name="Ohm R.A."/>
            <person name="Pangilinan J."/>
            <person name="Pereira M.F."/>
            <person name="Perotto S."/>
            <person name="Peter M."/>
            <person name="Pfister S."/>
            <person name="Riley R."/>
            <person name="Sitrit Y."/>
            <person name="Stielow J.B."/>
            <person name="Szollosi G."/>
            <person name="Zifcakova L."/>
            <person name="Stursova M."/>
            <person name="Spatafora J.W."/>
            <person name="Tedersoo L."/>
            <person name="Vaario L.M."/>
            <person name="Yamada A."/>
            <person name="Yan M."/>
            <person name="Wang P."/>
            <person name="Xu J."/>
            <person name="Bruns T."/>
            <person name="Baldrian P."/>
            <person name="Vilgalys R."/>
            <person name="Dunand C."/>
            <person name="Henrissat B."/>
            <person name="Grigoriev I.V."/>
            <person name="Hibbett D."/>
            <person name="Nagy L.G."/>
            <person name="Martin F.M."/>
        </authorList>
    </citation>
    <scope>NUCLEOTIDE SEQUENCE</scope>
    <source>
        <strain evidence="2">UP504</strain>
    </source>
</reference>